<dbReference type="InterPro" id="IPR036188">
    <property type="entry name" value="FAD/NAD-bd_sf"/>
</dbReference>
<proteinExistence type="inferred from homology"/>
<dbReference type="Proteomes" id="UP000315783">
    <property type="component" value="Unassembled WGS sequence"/>
</dbReference>
<dbReference type="STRING" id="43265.A0A545W0D8"/>
<keyword evidence="7" id="KW-1185">Reference proteome</keyword>
<dbReference type="InterPro" id="IPR023753">
    <property type="entry name" value="FAD/NAD-binding_dom"/>
</dbReference>
<gene>
    <name evidence="6" type="ORF">IF1G_04718</name>
</gene>
<evidence type="ECO:0000259" key="5">
    <source>
        <dbReference type="Pfam" id="PF07992"/>
    </source>
</evidence>
<feature type="domain" description="FAD/NAD(P)-binding" evidence="5">
    <location>
        <begin position="5"/>
        <end position="304"/>
    </location>
</feature>
<keyword evidence="4" id="KW-0560">Oxidoreductase</keyword>
<keyword evidence="2" id="KW-0285">Flavoprotein</keyword>
<dbReference type="GO" id="GO:0050660">
    <property type="term" value="F:flavin adenine dinucleotide binding"/>
    <property type="evidence" value="ECO:0007669"/>
    <property type="project" value="TreeGrafter"/>
</dbReference>
<dbReference type="PRINTS" id="PR00368">
    <property type="entry name" value="FADPNR"/>
</dbReference>
<dbReference type="AlphaFoldDB" id="A0A545W0D8"/>
<protein>
    <submittedName>
        <fullName evidence="6">Apoptosis-inducing factor</fullName>
    </submittedName>
</protein>
<dbReference type="OrthoDB" id="202203at2759"/>
<dbReference type="PRINTS" id="PR00411">
    <property type="entry name" value="PNDRDTASEI"/>
</dbReference>
<organism evidence="6 7">
    <name type="scientific">Cordyceps javanica</name>
    <dbReference type="NCBI Taxonomy" id="43265"/>
    <lineage>
        <taxon>Eukaryota</taxon>
        <taxon>Fungi</taxon>
        <taxon>Dikarya</taxon>
        <taxon>Ascomycota</taxon>
        <taxon>Pezizomycotina</taxon>
        <taxon>Sordariomycetes</taxon>
        <taxon>Hypocreomycetidae</taxon>
        <taxon>Hypocreales</taxon>
        <taxon>Cordycipitaceae</taxon>
        <taxon>Cordyceps</taxon>
    </lineage>
</organism>
<dbReference type="Pfam" id="PF07992">
    <property type="entry name" value="Pyr_redox_2"/>
    <property type="match status" value="1"/>
</dbReference>
<dbReference type="SUPFAM" id="SSF51905">
    <property type="entry name" value="FAD/NAD(P)-binding domain"/>
    <property type="match status" value="1"/>
</dbReference>
<dbReference type="EMBL" id="SPUK01000006">
    <property type="protein sequence ID" value="TQV96135.1"/>
    <property type="molecule type" value="Genomic_DNA"/>
</dbReference>
<dbReference type="GO" id="GO:0004174">
    <property type="term" value="F:electron-transferring-flavoprotein dehydrogenase activity"/>
    <property type="evidence" value="ECO:0007669"/>
    <property type="project" value="TreeGrafter"/>
</dbReference>
<keyword evidence="3" id="KW-0274">FAD</keyword>
<evidence type="ECO:0000256" key="4">
    <source>
        <dbReference type="ARBA" id="ARBA00023002"/>
    </source>
</evidence>
<evidence type="ECO:0000256" key="2">
    <source>
        <dbReference type="ARBA" id="ARBA00022630"/>
    </source>
</evidence>
<comment type="similarity">
    <text evidence="1">Belongs to the FAD-dependent oxidoreductase family.</text>
</comment>
<evidence type="ECO:0000313" key="7">
    <source>
        <dbReference type="Proteomes" id="UP000315783"/>
    </source>
</evidence>
<reference evidence="6 7" key="1">
    <citation type="journal article" date="2019" name="Appl. Microbiol. Biotechnol.">
        <title>Genome sequence of Isaria javanica and comparative genome analysis insights into family S53 peptidase evolution in fungal entomopathogens.</title>
        <authorList>
            <person name="Lin R."/>
            <person name="Zhang X."/>
            <person name="Xin B."/>
            <person name="Zou M."/>
            <person name="Gao Y."/>
            <person name="Qin F."/>
            <person name="Hu Q."/>
            <person name="Xie B."/>
            <person name="Cheng X."/>
        </authorList>
    </citation>
    <scope>NUCLEOTIDE SEQUENCE [LARGE SCALE GENOMIC DNA]</scope>
    <source>
        <strain evidence="6 7">IJ1G</strain>
    </source>
</reference>
<evidence type="ECO:0000313" key="6">
    <source>
        <dbReference type="EMBL" id="TQV96135.1"/>
    </source>
</evidence>
<sequence>MTGKTVVILGGSIGGLGVAHRLLKHTLPKHQDLKVILVSKNSHFYWNVAAVRVIIPDLLQDDELLQPIGPGLEQYNTAAHPAAAEFICGAAQSIDTSARSVVISTAGGNGDGASTRRTLIYDHLVIATGSRSAVPGMPWKADGSHADLVADIHRVAARVRAAAHIVVAGGGATGVEVCGELRHEFPDKRVVLVAGGGDALVGGDATAPALERALTSMGVVVRKGVRAVGTREGVDGDAGRTEVTLSDGETIVTDLYLPTVGMAPNSEFVPAELLDDKKLVRADEYMRVPGPARVWAVGDVVGGPGAGYLMTEAQASCVANNITGALSGKEPERRGSVMDIVLFSTGRSGGVGRYRWVPIPSFAVWVAKSRTLGVERTPKFVDGSMW</sequence>
<dbReference type="GO" id="GO:0005737">
    <property type="term" value="C:cytoplasm"/>
    <property type="evidence" value="ECO:0007669"/>
    <property type="project" value="TreeGrafter"/>
</dbReference>
<name>A0A545W0D8_9HYPO</name>
<evidence type="ECO:0000256" key="1">
    <source>
        <dbReference type="ARBA" id="ARBA00006442"/>
    </source>
</evidence>
<dbReference type="PANTHER" id="PTHR43735">
    <property type="entry name" value="APOPTOSIS-INDUCING FACTOR 1"/>
    <property type="match status" value="1"/>
</dbReference>
<accession>A0A545W0D8</accession>
<evidence type="ECO:0000256" key="3">
    <source>
        <dbReference type="ARBA" id="ARBA00022827"/>
    </source>
</evidence>
<dbReference type="PANTHER" id="PTHR43735:SF3">
    <property type="entry name" value="FERROPTOSIS SUPPRESSOR PROTEIN 1"/>
    <property type="match status" value="1"/>
</dbReference>
<comment type="caution">
    <text evidence="6">The sequence shown here is derived from an EMBL/GenBank/DDBJ whole genome shotgun (WGS) entry which is preliminary data.</text>
</comment>
<dbReference type="Gene3D" id="3.50.50.100">
    <property type="match status" value="1"/>
</dbReference>